<evidence type="ECO:0000256" key="1">
    <source>
        <dbReference type="ARBA" id="ARBA00004147"/>
    </source>
</evidence>
<dbReference type="KEGG" id="vg:65099659"/>
<feature type="region of interest" description="Disordered" evidence="6">
    <location>
        <begin position="1086"/>
        <end position="1148"/>
    </location>
</feature>
<sequence length="1148" mass="128642">MASQGEGDDIHSTQEEPGDKVQQTGELAPGTGSQAGEPPTVTTQWDEGTAETGQQAGRGEQETWMQHVRQRRRRRHERAGGDLGGVGVELPWLPPFVTRPYSAVELMNAAYETVSQPATHALANLMFDRNVDPRQTVCFLMAARQRCRDLERGPSAEPGWRHWVLTSPSVTWYMGFRTASIRTRTSAPDRIGADIVKVMVTMGCHTGARSERAFSAQVWTPYLPGAREQERFSREAEAFSQRRRWQRRYRVIFDLIATEHSLRHIWLHRLQSEDQLFDFARFMGAMTRCGNPALKYWWHKSIGTYKPSVPWYPRPNEQAFHTCRGLNPNDLKATFRQAQRLGLRLLEREEPDIDDIVETSSEEEGSRDSDSQVESSDDELPYIAPGMERPRKRPLIFIYGLPWRTRPWPTCITHPAVPSLGVDESSSDDMEHDPSPPGEPGPPDNPPAPTAPPILTQVEHPTVIVHQPPRAPPAEAIEDAPQRVGVPSGACAVTTAPDIIEVIDVESSDEEEAPAPKRRAVVSTVGVSGTLQKARPSKRGRPKASQPEQPQKKCKDGAPASTQREKQPKPSAPPSKFRELLRERLMERPSGPKPKSFWEMRASRDGSGQQQGPASRWEPSPQRPTRLPSVFALPSVPTMRPRSSEEPRGSPLSAEQPTSRAEQFTYEDSSSSRHAYSEYDDIQYSEDDEEPKPQEPKDTSDVEPQPLQDPPPGFGEAQHQSHWAPPLGYDQQAPYPGYWEPRPQTQHPRQAPRPTYGEPQPQPQEPQQAPLPTYGEPQPHPQEPQRPPYQGYVELQPQQPQAPPVPYLGYREPQPQPQHAQQAPRTTHGEFQPQPQEPPHPPYLGYREPQPQQSQDPRAPYPNYGKPQPQHPQAMPIPYLGYGESQPQQPRPPPAPYPGYGVPRMQPLRAPHLGYRELQPQAPAPYLHPRVSVARYPGASGRWGPWAQYQRHRHPWAYWSQYPSYGTHLPPWAQRPPYPSYPHSRPTWAPYSRPAQTHPLHPQAAPLIPEQPQAQQMPYSQAPDSATALPLSSTPREAPLRPIPTRLPTPSTPLQDSMTTGATAPGTSHPSVIFASNLSQGAFTQVATGGPHQKRPHLEDSHLPARCLDEAAEETRAPEVISEDSDVSEGQEDTQPTDYDASTESDLE</sequence>
<feature type="compositionally biased region" description="Polar residues" evidence="6">
    <location>
        <begin position="1055"/>
        <end position="1072"/>
    </location>
</feature>
<feature type="compositionally biased region" description="Polar residues" evidence="6">
    <location>
        <begin position="40"/>
        <end position="55"/>
    </location>
</feature>
<organism evidence="7 8">
    <name type="scientific">macacine gammaherpesvirus 10</name>
    <dbReference type="NCBI Taxonomy" id="2560569"/>
    <lineage>
        <taxon>Viruses</taxon>
        <taxon>Duplodnaviria</taxon>
        <taxon>Heunggongvirae</taxon>
        <taxon>Peploviricota</taxon>
        <taxon>Herviviricetes</taxon>
        <taxon>Herpesvirales</taxon>
        <taxon>Orthoherpesviridae</taxon>
        <taxon>Gammaherpesvirinae</taxon>
        <taxon>Lymphocryptovirus</taxon>
        <taxon>Lymphocryptovirus macacinegamma10</taxon>
    </lineage>
</organism>
<comment type="subcellular location">
    <subcellularLocation>
        <location evidence="1">Host nucleus</location>
    </subcellularLocation>
</comment>
<keyword evidence="8" id="KW-1185">Reference proteome</keyword>
<feature type="compositionally biased region" description="Basic and acidic residues" evidence="6">
    <location>
        <begin position="1096"/>
        <end position="1117"/>
    </location>
</feature>
<accession>A0A0S0DZY7</accession>
<evidence type="ECO:0000256" key="6">
    <source>
        <dbReference type="SAM" id="MobiDB-lite"/>
    </source>
</evidence>
<feature type="region of interest" description="Disordered" evidence="6">
    <location>
        <begin position="352"/>
        <end position="386"/>
    </location>
</feature>
<feature type="compositionally biased region" description="Basic and acidic residues" evidence="6">
    <location>
        <begin position="8"/>
        <end position="19"/>
    </location>
</feature>
<proteinExistence type="predicted"/>
<feature type="compositionally biased region" description="Basic residues" evidence="6">
    <location>
        <begin position="68"/>
        <end position="77"/>
    </location>
</feature>
<dbReference type="Proteomes" id="UP000147540">
    <property type="component" value="Segment"/>
</dbReference>
<feature type="compositionally biased region" description="Acidic residues" evidence="6">
    <location>
        <begin position="1121"/>
        <end position="1132"/>
    </location>
</feature>
<protein>
    <submittedName>
        <fullName evidence="7">EBNA-3C</fullName>
    </submittedName>
</protein>
<feature type="compositionally biased region" description="Pro residues" evidence="6">
    <location>
        <begin position="1041"/>
        <end position="1051"/>
    </location>
</feature>
<evidence type="ECO:0000256" key="3">
    <source>
        <dbReference type="ARBA" id="ARBA00022581"/>
    </source>
</evidence>
<dbReference type="GO" id="GO:0016032">
    <property type="term" value="P:viral process"/>
    <property type="evidence" value="ECO:0007669"/>
    <property type="project" value="InterPro"/>
</dbReference>
<feature type="region of interest" description="Disordered" evidence="6">
    <location>
        <begin position="1013"/>
        <end position="1072"/>
    </location>
</feature>
<gene>
    <name evidence="7" type="primary">EBNA-3C</name>
</gene>
<dbReference type="GO" id="GO:0042025">
    <property type="term" value="C:host cell nucleus"/>
    <property type="evidence" value="ECO:0007669"/>
    <property type="project" value="UniProtKB-SubCell"/>
</dbReference>
<evidence type="ECO:0000256" key="2">
    <source>
        <dbReference type="ARBA" id="ARBA00022562"/>
    </source>
</evidence>
<keyword evidence="4" id="KW-0805">Transcription regulation</keyword>
<feature type="compositionally biased region" description="Pro residues" evidence="6">
    <location>
        <begin position="435"/>
        <end position="452"/>
    </location>
</feature>
<feature type="compositionally biased region" description="Pro residues" evidence="6">
    <location>
        <begin position="778"/>
        <end position="787"/>
    </location>
</feature>
<feature type="compositionally biased region" description="Polar residues" evidence="6">
    <location>
        <begin position="1013"/>
        <end position="1035"/>
    </location>
</feature>
<evidence type="ECO:0000256" key="5">
    <source>
        <dbReference type="ARBA" id="ARBA00023163"/>
    </source>
</evidence>
<feature type="compositionally biased region" description="Acidic residues" evidence="6">
    <location>
        <begin position="352"/>
        <end position="363"/>
    </location>
</feature>
<feature type="compositionally biased region" description="Polar residues" evidence="6">
    <location>
        <begin position="653"/>
        <end position="674"/>
    </location>
</feature>
<keyword evidence="2" id="KW-1048">Host nucleus</keyword>
<feature type="region of interest" description="Disordered" evidence="6">
    <location>
        <begin position="415"/>
        <end position="905"/>
    </location>
</feature>
<dbReference type="RefSeq" id="YP_010084662.1">
    <property type="nucleotide sequence ID" value="NC_055142.1"/>
</dbReference>
<dbReference type="Pfam" id="PF05009">
    <property type="entry name" value="EBV-NA3"/>
    <property type="match status" value="1"/>
</dbReference>
<feature type="region of interest" description="Disordered" evidence="6">
    <location>
        <begin position="1"/>
        <end position="81"/>
    </location>
</feature>
<feature type="compositionally biased region" description="Basic and acidic residues" evidence="6">
    <location>
        <begin position="691"/>
        <end position="700"/>
    </location>
</feature>
<feature type="compositionally biased region" description="Basic and acidic residues" evidence="6">
    <location>
        <begin position="576"/>
        <end position="587"/>
    </location>
</feature>
<name>A0A0S0DZY7_9GAMA</name>
<keyword evidence="5" id="KW-0804">Transcription</keyword>
<dbReference type="InterPro" id="IPR007706">
    <property type="entry name" value="EBNA-3/4/6"/>
</dbReference>
<evidence type="ECO:0000313" key="7">
    <source>
        <dbReference type="EMBL" id="ALF03233.1"/>
    </source>
</evidence>
<feature type="compositionally biased region" description="Acidic residues" evidence="6">
    <location>
        <begin position="678"/>
        <end position="690"/>
    </location>
</feature>
<keyword evidence="3" id="KW-0945">Host-virus interaction</keyword>
<evidence type="ECO:0000256" key="4">
    <source>
        <dbReference type="ARBA" id="ARBA00023015"/>
    </source>
</evidence>
<dbReference type="GeneID" id="65099659"/>
<feature type="compositionally biased region" description="Acidic residues" evidence="6">
    <location>
        <begin position="501"/>
        <end position="513"/>
    </location>
</feature>
<dbReference type="EMBL" id="KP676001">
    <property type="protein sequence ID" value="ALF03233.1"/>
    <property type="molecule type" value="Genomic_DNA"/>
</dbReference>
<reference evidence="7 8" key="1">
    <citation type="journal article" date="2015" name="Virology">
        <title>The genomic sequence of lymphocryptovirus from cynomolgus macaque.</title>
        <authorList>
            <person name="Kamperschroer C."/>
            <person name="Gosink M.M."/>
            <person name="Kumpf S.W."/>
            <person name="O'Donnell L.M."/>
            <person name="Tartaro K.R."/>
        </authorList>
    </citation>
    <scope>NUCLEOTIDE SEQUENCE [LARGE SCALE GENOMIC DNA]</scope>
    <source>
        <strain evidence="7">Pfe-lcl-E3</strain>
    </source>
</reference>
<evidence type="ECO:0000313" key="8">
    <source>
        <dbReference type="Proteomes" id="UP000147540"/>
    </source>
</evidence>